<accession>A0ABV7YLF3</accession>
<dbReference type="InterPro" id="IPR044217">
    <property type="entry name" value="CLPT1/2"/>
</dbReference>
<feature type="domain" description="Clp R" evidence="4">
    <location>
        <begin position="97"/>
        <end position="240"/>
    </location>
</feature>
<evidence type="ECO:0000256" key="2">
    <source>
        <dbReference type="PROSITE-ProRule" id="PRU01251"/>
    </source>
</evidence>
<dbReference type="SUPFAM" id="SSF57716">
    <property type="entry name" value="Glucocorticoid receptor-like (DNA-binding domain)"/>
    <property type="match status" value="2"/>
</dbReference>
<dbReference type="GO" id="GO:0006508">
    <property type="term" value="P:proteolysis"/>
    <property type="evidence" value="ECO:0007669"/>
    <property type="project" value="UniProtKB-KW"/>
</dbReference>
<reference evidence="6" key="1">
    <citation type="journal article" date="2019" name="Int. J. Syst. Evol. Microbiol.">
        <title>The Global Catalogue of Microorganisms (GCM) 10K type strain sequencing project: providing services to taxonomists for standard genome sequencing and annotation.</title>
        <authorList>
            <consortium name="The Broad Institute Genomics Platform"/>
            <consortium name="The Broad Institute Genome Sequencing Center for Infectious Disease"/>
            <person name="Wu L."/>
            <person name="Ma J."/>
        </authorList>
    </citation>
    <scope>NUCLEOTIDE SEQUENCE [LARGE SCALE GENOMIC DNA]</scope>
    <source>
        <strain evidence="6">CGMCC 4.7241</strain>
    </source>
</reference>
<feature type="binding site" evidence="1">
    <location>
        <position position="265"/>
    </location>
    <ligand>
        <name>Zn(2+)</name>
        <dbReference type="ChEBI" id="CHEBI:29105"/>
    </ligand>
</feature>
<dbReference type="InterPro" id="IPR010603">
    <property type="entry name" value="Znf_CppX_C4"/>
</dbReference>
<sequence length="330" mass="35619">MVLDKELLEQARVARDRLLNLQHDADTAKVDYHHLIRVLHASGASMREIAEALGMSHQRVHQIVDGGDATTPGQKPNRLLRRLSKRTPTAKVTDQLFGQLFADSRQAIAFAQEEARQLRQPYLGTEHLLLGLLRAEHTVAARVLVLAGLDVEQARDAVVRIIGRGAESAPETLNLTPRTKKVLDLAVREAKHDRSTHVRSEHLLLALLREGQGVAAKILAEASVDFEAVRKRIGWAGLGCAFCGRGGLDVGKLIAGPGLYVCDRCVGDAIALVTGGADQRGTLALVPVDTAATCNFCGKAHTEANRVAEGPSAKICRECLELCGEILAQT</sequence>
<keyword evidence="5" id="KW-0378">Hydrolase</keyword>
<dbReference type="RefSeq" id="WP_205121085.1">
    <property type="nucleotide sequence ID" value="NZ_JAFBCM010000001.1"/>
</dbReference>
<keyword evidence="6" id="KW-1185">Reference proteome</keyword>
<feature type="binding site" evidence="1">
    <location>
        <position position="240"/>
    </location>
    <ligand>
        <name>Zn(2+)</name>
        <dbReference type="ChEBI" id="CHEBI:29105"/>
    </ligand>
</feature>
<dbReference type="InterPro" id="IPR059188">
    <property type="entry name" value="Znf_CLPX-like"/>
</dbReference>
<dbReference type="GO" id="GO:0008233">
    <property type="term" value="F:peptidase activity"/>
    <property type="evidence" value="ECO:0007669"/>
    <property type="project" value="UniProtKB-KW"/>
</dbReference>
<dbReference type="Gene3D" id="6.20.220.10">
    <property type="entry name" value="ClpX chaperone, C4-type zinc finger domain"/>
    <property type="match status" value="2"/>
</dbReference>
<keyword evidence="1" id="KW-0143">Chaperone</keyword>
<keyword evidence="1" id="KW-0479">Metal-binding</keyword>
<feature type="binding site" evidence="1">
    <location>
        <position position="243"/>
    </location>
    <ligand>
        <name>Zn(2+)</name>
        <dbReference type="ChEBI" id="CHEBI:29105"/>
    </ligand>
</feature>
<feature type="binding site" evidence="1">
    <location>
        <position position="294"/>
    </location>
    <ligand>
        <name>Zn(2+)</name>
        <dbReference type="ChEBI" id="CHEBI:29105"/>
    </ligand>
</feature>
<dbReference type="Pfam" id="PF06689">
    <property type="entry name" value="zf-C4_ClpX"/>
    <property type="match status" value="2"/>
</dbReference>
<protein>
    <submittedName>
        <fullName evidence="5">Clp protease N-terminal domain-containing protein</fullName>
    </submittedName>
</protein>
<name>A0ABV7YLF3_9ACTN</name>
<keyword evidence="1" id="KW-0862">Zinc</keyword>
<proteinExistence type="inferred from homology"/>
<dbReference type="Gene3D" id="1.10.1780.10">
    <property type="entry name" value="Clp, N-terminal domain"/>
    <property type="match status" value="1"/>
</dbReference>
<organism evidence="5 6">
    <name type="scientific">Tenggerimyces flavus</name>
    <dbReference type="NCBI Taxonomy" id="1708749"/>
    <lineage>
        <taxon>Bacteria</taxon>
        <taxon>Bacillati</taxon>
        <taxon>Actinomycetota</taxon>
        <taxon>Actinomycetes</taxon>
        <taxon>Propionibacteriales</taxon>
        <taxon>Nocardioidaceae</taxon>
        <taxon>Tenggerimyces</taxon>
    </lineage>
</organism>
<dbReference type="Proteomes" id="UP001595699">
    <property type="component" value="Unassembled WGS sequence"/>
</dbReference>
<dbReference type="InterPro" id="IPR036628">
    <property type="entry name" value="Clp_N_dom_sf"/>
</dbReference>
<feature type="binding site" evidence="1">
    <location>
        <position position="316"/>
    </location>
    <ligand>
        <name>Zn(2+)</name>
        <dbReference type="ChEBI" id="CHEBI:29105"/>
    </ligand>
</feature>
<dbReference type="InterPro" id="IPR004176">
    <property type="entry name" value="Clp_R_N"/>
</dbReference>
<feature type="binding site" evidence="1">
    <location>
        <position position="297"/>
    </location>
    <ligand>
        <name>Zn(2+)</name>
        <dbReference type="ChEBI" id="CHEBI:29105"/>
    </ligand>
</feature>
<evidence type="ECO:0000259" key="3">
    <source>
        <dbReference type="PROSITE" id="PS51902"/>
    </source>
</evidence>
<comment type="similarity">
    <text evidence="1">Belongs to the ClpX chaperone family.</text>
</comment>
<feature type="binding site" evidence="1">
    <location>
        <position position="262"/>
    </location>
    <ligand>
        <name>Zn(2+)</name>
        <dbReference type="ChEBI" id="CHEBI:29105"/>
    </ligand>
</feature>
<dbReference type="Gene3D" id="1.10.10.60">
    <property type="entry name" value="Homeodomain-like"/>
    <property type="match status" value="1"/>
</dbReference>
<evidence type="ECO:0000256" key="1">
    <source>
        <dbReference type="PROSITE-ProRule" id="PRU01250"/>
    </source>
</evidence>
<dbReference type="PROSITE" id="PS51903">
    <property type="entry name" value="CLP_R"/>
    <property type="match status" value="1"/>
</dbReference>
<keyword evidence="2" id="KW-0677">Repeat</keyword>
<dbReference type="PANTHER" id="PTHR47016">
    <property type="entry name" value="ATP-DEPENDENT CLP PROTEASE ATP-BINDING SUBUNIT CLPT1, CHLOROPLASTIC"/>
    <property type="match status" value="1"/>
</dbReference>
<keyword evidence="5" id="KW-0645">Protease</keyword>
<evidence type="ECO:0000259" key="4">
    <source>
        <dbReference type="PROSITE" id="PS51903"/>
    </source>
</evidence>
<dbReference type="SUPFAM" id="SSF81923">
    <property type="entry name" value="Double Clp-N motif"/>
    <property type="match status" value="1"/>
</dbReference>
<feature type="domain" description="ClpX-type ZB" evidence="3">
    <location>
        <begin position="228"/>
        <end position="281"/>
    </location>
</feature>
<dbReference type="Pfam" id="PF02861">
    <property type="entry name" value="Clp_N"/>
    <property type="match status" value="1"/>
</dbReference>
<evidence type="ECO:0000313" key="5">
    <source>
        <dbReference type="EMBL" id="MFC3765817.1"/>
    </source>
</evidence>
<dbReference type="PROSITE" id="PS51902">
    <property type="entry name" value="CLPX_ZB"/>
    <property type="match status" value="2"/>
</dbReference>
<gene>
    <name evidence="5" type="ORF">ACFOUW_33625</name>
</gene>
<dbReference type="EMBL" id="JBHRZH010000043">
    <property type="protein sequence ID" value="MFC3765817.1"/>
    <property type="molecule type" value="Genomic_DNA"/>
</dbReference>
<comment type="caution">
    <text evidence="5">The sequence shown here is derived from an EMBL/GenBank/DDBJ whole genome shotgun (WGS) entry which is preliminary data.</text>
</comment>
<feature type="binding site" evidence="1">
    <location>
        <position position="319"/>
    </location>
    <ligand>
        <name>Zn(2+)</name>
        <dbReference type="ChEBI" id="CHEBI:29105"/>
    </ligand>
</feature>
<dbReference type="SMART" id="SM00994">
    <property type="entry name" value="zf-C4_ClpX"/>
    <property type="match status" value="2"/>
</dbReference>
<feature type="domain" description="ClpX-type ZB" evidence="3">
    <location>
        <begin position="282"/>
        <end position="330"/>
    </location>
</feature>
<dbReference type="PANTHER" id="PTHR47016:SF5">
    <property type="entry name" value="CLP DOMAIN SUPERFAMILY PROTEIN"/>
    <property type="match status" value="1"/>
</dbReference>
<evidence type="ECO:0000313" key="6">
    <source>
        <dbReference type="Proteomes" id="UP001595699"/>
    </source>
</evidence>
<dbReference type="InterPro" id="IPR038366">
    <property type="entry name" value="Znf_CppX_C4_sf"/>
</dbReference>